<organism evidence="1 2">
    <name type="scientific">Parasponia andersonii</name>
    <name type="common">Sponia andersonii</name>
    <dbReference type="NCBI Taxonomy" id="3476"/>
    <lineage>
        <taxon>Eukaryota</taxon>
        <taxon>Viridiplantae</taxon>
        <taxon>Streptophyta</taxon>
        <taxon>Embryophyta</taxon>
        <taxon>Tracheophyta</taxon>
        <taxon>Spermatophyta</taxon>
        <taxon>Magnoliopsida</taxon>
        <taxon>eudicotyledons</taxon>
        <taxon>Gunneridae</taxon>
        <taxon>Pentapetalae</taxon>
        <taxon>rosids</taxon>
        <taxon>fabids</taxon>
        <taxon>Rosales</taxon>
        <taxon>Cannabaceae</taxon>
        <taxon>Parasponia</taxon>
    </lineage>
</organism>
<comment type="caution">
    <text evidence="1">The sequence shown here is derived from an EMBL/GenBank/DDBJ whole genome shotgun (WGS) entry which is preliminary data.</text>
</comment>
<gene>
    <name evidence="1" type="ORF">PanWU01x14_321140</name>
</gene>
<evidence type="ECO:0000313" key="1">
    <source>
        <dbReference type="EMBL" id="PON37315.1"/>
    </source>
</evidence>
<dbReference type="AlphaFoldDB" id="A0A2P5AL92"/>
<dbReference type="EMBL" id="JXTB01000535">
    <property type="protein sequence ID" value="PON37315.1"/>
    <property type="molecule type" value="Genomic_DNA"/>
</dbReference>
<reference evidence="2" key="1">
    <citation type="submission" date="2016-06" db="EMBL/GenBank/DDBJ databases">
        <title>Parallel loss of symbiosis genes in relatives of nitrogen-fixing non-legume Parasponia.</title>
        <authorList>
            <person name="Van Velzen R."/>
            <person name="Holmer R."/>
            <person name="Bu F."/>
            <person name="Rutten L."/>
            <person name="Van Zeijl A."/>
            <person name="Liu W."/>
            <person name="Santuari L."/>
            <person name="Cao Q."/>
            <person name="Sharma T."/>
            <person name="Shen D."/>
            <person name="Roswanjaya Y."/>
            <person name="Wardhani T."/>
            <person name="Kalhor M.S."/>
            <person name="Jansen J."/>
            <person name="Van den Hoogen J."/>
            <person name="Gungor B."/>
            <person name="Hartog M."/>
            <person name="Hontelez J."/>
            <person name="Verver J."/>
            <person name="Yang W.-C."/>
            <person name="Schijlen E."/>
            <person name="Repin R."/>
            <person name="Schilthuizen M."/>
            <person name="Schranz E."/>
            <person name="Heidstra R."/>
            <person name="Miyata K."/>
            <person name="Fedorova E."/>
            <person name="Kohlen W."/>
            <person name="Bisseling T."/>
            <person name="Smit S."/>
            <person name="Geurts R."/>
        </authorList>
    </citation>
    <scope>NUCLEOTIDE SEQUENCE [LARGE SCALE GENOMIC DNA]</scope>
    <source>
        <strain evidence="2">cv. WU1-14</strain>
    </source>
</reference>
<accession>A0A2P5AL92</accession>
<feature type="non-terminal residue" evidence="1">
    <location>
        <position position="70"/>
    </location>
</feature>
<name>A0A2P5AL92_PARAD</name>
<protein>
    <submittedName>
        <fullName evidence="1">Uncharacterized protein</fullName>
    </submittedName>
</protein>
<proteinExistence type="predicted"/>
<sequence length="70" mass="7808">MLHRYGPAGRADMICAWPVSGLLHVGRAGVLWFLSSSQCCLMRLLYESYASLMLLRSCPERGHVVLCEPV</sequence>
<dbReference type="Proteomes" id="UP000237105">
    <property type="component" value="Unassembled WGS sequence"/>
</dbReference>
<evidence type="ECO:0000313" key="2">
    <source>
        <dbReference type="Proteomes" id="UP000237105"/>
    </source>
</evidence>
<keyword evidence="2" id="KW-1185">Reference proteome</keyword>